<feature type="compositionally biased region" description="Basic residues" evidence="1">
    <location>
        <begin position="45"/>
        <end position="57"/>
    </location>
</feature>
<evidence type="ECO:0000256" key="1">
    <source>
        <dbReference type="SAM" id="MobiDB-lite"/>
    </source>
</evidence>
<dbReference type="KEGG" id="vda:VDAG_09404"/>
<dbReference type="InParanoid" id="G2XGX2"/>
<proteinExistence type="predicted"/>
<dbReference type="EMBL" id="DS572719">
    <property type="protein sequence ID" value="EGY19070.1"/>
    <property type="molecule type" value="Genomic_DNA"/>
</dbReference>
<dbReference type="AlphaFoldDB" id="G2XGX2"/>
<protein>
    <submittedName>
        <fullName evidence="2">Small nuclear ribonucleoprotein Sm D3</fullName>
    </submittedName>
</protein>
<name>G2XGX2_VERDV</name>
<organism evidence="2 3">
    <name type="scientific">Verticillium dahliae (strain VdLs.17 / ATCC MYA-4575 / FGSC 10137)</name>
    <name type="common">Verticillium wilt</name>
    <dbReference type="NCBI Taxonomy" id="498257"/>
    <lineage>
        <taxon>Eukaryota</taxon>
        <taxon>Fungi</taxon>
        <taxon>Dikarya</taxon>
        <taxon>Ascomycota</taxon>
        <taxon>Pezizomycotina</taxon>
        <taxon>Sordariomycetes</taxon>
        <taxon>Hypocreomycetidae</taxon>
        <taxon>Glomerellales</taxon>
        <taxon>Plectosphaerellaceae</taxon>
        <taxon>Verticillium</taxon>
    </lineage>
</organism>
<evidence type="ECO:0000313" key="3">
    <source>
        <dbReference type="Proteomes" id="UP000001611"/>
    </source>
</evidence>
<feature type="compositionally biased region" description="Polar residues" evidence="1">
    <location>
        <begin position="1"/>
        <end position="10"/>
    </location>
</feature>
<keyword evidence="3" id="KW-1185">Reference proteome</keyword>
<dbReference type="HOGENOM" id="CLU_2005659_0_0_1"/>
<gene>
    <name evidence="2" type="ORF">VDAG_09404</name>
</gene>
<sequence>MTPQSASHQAPQRGPGPHHHPRDHLRPNLPRQATGSRGQHEHPAQGHHRHGPRRPRLPPRPGLHPRLPRPLLHRPRHAPQRAHVPLPQPARPRRRPCARQGDRQPRARQRSGRQAVDGARLIYG</sequence>
<reference evidence="2 3" key="1">
    <citation type="submission" date="2008-03" db="EMBL/GenBank/DDBJ databases">
        <title>The Genome Sequence of Verticillium dahliae VdLs.17.</title>
        <authorList>
            <consortium name="The Broad Institute Genome Sequencing Platform"/>
            <person name="Ma L.-J.J."/>
            <person name="Klosterman S.J."/>
            <person name="Subbarao K."/>
            <person name="Dobinson K."/>
            <person name="Veronese P."/>
            <person name="Kang S."/>
            <person name="Gold S.E."/>
            <person name="Young S."/>
            <person name="Jaffe D."/>
            <person name="Gnerre S."/>
            <person name="Berlin A."/>
            <person name="Heiman D."/>
            <person name="Hepburn T."/>
            <person name="Sykes S."/>
            <person name="Alvarado L."/>
            <person name="Kodira C.D."/>
            <person name="Lander E."/>
            <person name="Galagan J."/>
            <person name="Nusbaum C."/>
            <person name="Birren B."/>
        </authorList>
    </citation>
    <scope>NUCLEOTIDE SEQUENCE [LARGE SCALE GENOMIC DNA]</scope>
    <source>
        <strain evidence="3">VdLs.17 / ATCC MYA-4575 / FGSC 10137</strain>
    </source>
</reference>
<feature type="compositionally biased region" description="Basic residues" evidence="1">
    <location>
        <begin position="71"/>
        <end position="80"/>
    </location>
</feature>
<dbReference type="Proteomes" id="UP000001611">
    <property type="component" value="Chromosome 4"/>
</dbReference>
<dbReference type="GeneID" id="20710867"/>
<feature type="region of interest" description="Disordered" evidence="1">
    <location>
        <begin position="1"/>
        <end position="124"/>
    </location>
</feature>
<evidence type="ECO:0000313" key="2">
    <source>
        <dbReference type="EMBL" id="EGY19070.1"/>
    </source>
</evidence>
<dbReference type="RefSeq" id="XP_009654001.1">
    <property type="nucleotide sequence ID" value="XM_009655706.1"/>
</dbReference>
<keyword evidence="2" id="KW-0687">Ribonucleoprotein</keyword>
<accession>G2XGX2</accession>
<dbReference type="GO" id="GO:1990904">
    <property type="term" value="C:ribonucleoprotein complex"/>
    <property type="evidence" value="ECO:0007669"/>
    <property type="project" value="UniProtKB-KW"/>
</dbReference>